<dbReference type="EMBL" id="JAGEUA010000004">
    <property type="protein sequence ID" value="KAL0985488.1"/>
    <property type="molecule type" value="Genomic_DNA"/>
</dbReference>
<evidence type="ECO:0000256" key="5">
    <source>
        <dbReference type="SAM" id="SignalP"/>
    </source>
</evidence>
<dbReference type="PANTHER" id="PTHR10500">
    <property type="entry name" value="BETA-MICROSEMINOPROTEIN"/>
    <property type="match status" value="1"/>
</dbReference>
<dbReference type="Pfam" id="PF05825">
    <property type="entry name" value="PSP94"/>
    <property type="match status" value="1"/>
</dbReference>
<accession>A0ABD0WYS5</accession>
<evidence type="ECO:0000313" key="7">
    <source>
        <dbReference type="Proteomes" id="UP001557470"/>
    </source>
</evidence>
<keyword evidence="5" id="KW-0732">Signal</keyword>
<evidence type="ECO:0000256" key="3">
    <source>
        <dbReference type="ARBA" id="ARBA00022525"/>
    </source>
</evidence>
<protein>
    <recommendedName>
        <fullName evidence="8">Beta-microseminoprotein-like</fullName>
    </recommendedName>
</protein>
<keyword evidence="7" id="KW-1185">Reference proteome</keyword>
<dbReference type="AlphaFoldDB" id="A0ABD0WYS5"/>
<dbReference type="GO" id="GO:0005576">
    <property type="term" value="C:extracellular region"/>
    <property type="evidence" value="ECO:0007669"/>
    <property type="project" value="UniProtKB-SubCell"/>
</dbReference>
<evidence type="ECO:0000256" key="1">
    <source>
        <dbReference type="ARBA" id="ARBA00004613"/>
    </source>
</evidence>
<feature type="signal peptide" evidence="5">
    <location>
        <begin position="1"/>
        <end position="19"/>
    </location>
</feature>
<evidence type="ECO:0000256" key="4">
    <source>
        <dbReference type="ARBA" id="ARBA00023157"/>
    </source>
</evidence>
<comment type="subcellular location">
    <subcellularLocation>
        <location evidence="1">Secreted</location>
    </subcellularLocation>
</comment>
<organism evidence="6 7">
    <name type="scientific">Umbra pygmaea</name>
    <name type="common">Eastern mudminnow</name>
    <dbReference type="NCBI Taxonomy" id="75934"/>
    <lineage>
        <taxon>Eukaryota</taxon>
        <taxon>Metazoa</taxon>
        <taxon>Chordata</taxon>
        <taxon>Craniata</taxon>
        <taxon>Vertebrata</taxon>
        <taxon>Euteleostomi</taxon>
        <taxon>Actinopterygii</taxon>
        <taxon>Neopterygii</taxon>
        <taxon>Teleostei</taxon>
        <taxon>Protacanthopterygii</taxon>
        <taxon>Esociformes</taxon>
        <taxon>Umbridae</taxon>
        <taxon>Umbra</taxon>
    </lineage>
</organism>
<keyword evidence="3" id="KW-0964">Secreted</keyword>
<sequence length="110" mass="12070">MRSLAVAVILCALLPLSHTACWRAKGNGMTECLYKKDGTSHAVGSKWRTSDCMNCRCLTGGDMECCTAYSTPRSFPDDCIKEFDQKACKYNVFKKNDPSTPCPIYGAVGK</sequence>
<dbReference type="InterPro" id="IPR008735">
    <property type="entry name" value="PSP94"/>
</dbReference>
<dbReference type="PANTHER" id="PTHR10500:SF7">
    <property type="entry name" value="BETA-MICROSEMINOPROTEIN"/>
    <property type="match status" value="1"/>
</dbReference>
<reference evidence="6 7" key="1">
    <citation type="submission" date="2024-06" db="EMBL/GenBank/DDBJ databases">
        <authorList>
            <person name="Pan Q."/>
            <person name="Wen M."/>
            <person name="Jouanno E."/>
            <person name="Zahm M."/>
            <person name="Klopp C."/>
            <person name="Cabau C."/>
            <person name="Louis A."/>
            <person name="Berthelot C."/>
            <person name="Parey E."/>
            <person name="Roest Crollius H."/>
            <person name="Montfort J."/>
            <person name="Robinson-Rechavi M."/>
            <person name="Bouchez O."/>
            <person name="Lampietro C."/>
            <person name="Lopez Roques C."/>
            <person name="Donnadieu C."/>
            <person name="Postlethwait J."/>
            <person name="Bobe J."/>
            <person name="Verreycken H."/>
            <person name="Guiguen Y."/>
        </authorList>
    </citation>
    <scope>NUCLEOTIDE SEQUENCE [LARGE SCALE GENOMIC DNA]</scope>
    <source>
        <strain evidence="6">Up_M1</strain>
        <tissue evidence="6">Testis</tissue>
    </source>
</reference>
<dbReference type="Proteomes" id="UP001557470">
    <property type="component" value="Unassembled WGS sequence"/>
</dbReference>
<dbReference type="Gene3D" id="2.60.40.1900">
    <property type="entry name" value="Beta-microseminoprotein (PSP94) domain"/>
    <property type="match status" value="1"/>
</dbReference>
<evidence type="ECO:0000313" key="6">
    <source>
        <dbReference type="EMBL" id="KAL0985488.1"/>
    </source>
</evidence>
<evidence type="ECO:0008006" key="8">
    <source>
        <dbReference type="Google" id="ProtNLM"/>
    </source>
</evidence>
<keyword evidence="4" id="KW-1015">Disulfide bond</keyword>
<proteinExistence type="inferred from homology"/>
<name>A0ABD0WYS5_UMBPY</name>
<comment type="caution">
    <text evidence="6">The sequence shown here is derived from an EMBL/GenBank/DDBJ whole genome shotgun (WGS) entry which is preliminary data.</text>
</comment>
<comment type="similarity">
    <text evidence="2">Belongs to the beta-microseminoprotein family.</text>
</comment>
<gene>
    <name evidence="6" type="ORF">UPYG_G00157530</name>
</gene>
<evidence type="ECO:0000256" key="2">
    <source>
        <dbReference type="ARBA" id="ARBA00010352"/>
    </source>
</evidence>
<feature type="chain" id="PRO_5044796661" description="Beta-microseminoprotein-like" evidence="5">
    <location>
        <begin position="20"/>
        <end position="110"/>
    </location>
</feature>